<evidence type="ECO:0000313" key="8">
    <source>
        <dbReference type="EMBL" id="MBM9460851.1"/>
    </source>
</evidence>
<keyword evidence="2" id="KW-1003">Cell membrane</keyword>
<keyword evidence="3 6" id="KW-0812">Transmembrane</keyword>
<evidence type="ECO:0000313" key="9">
    <source>
        <dbReference type="Proteomes" id="UP000663791"/>
    </source>
</evidence>
<dbReference type="RefSeq" id="WP_205292166.1">
    <property type="nucleotide sequence ID" value="NZ_CP074406.1"/>
</dbReference>
<accession>A0A938YB98</accession>
<feature type="transmembrane region" description="Helical" evidence="6">
    <location>
        <begin position="77"/>
        <end position="93"/>
    </location>
</feature>
<dbReference type="EMBL" id="JAERTX010000011">
    <property type="protein sequence ID" value="MBM9460851.1"/>
    <property type="molecule type" value="Genomic_DNA"/>
</dbReference>
<evidence type="ECO:0000256" key="2">
    <source>
        <dbReference type="ARBA" id="ARBA00022475"/>
    </source>
</evidence>
<comment type="caution">
    <text evidence="8">The sequence shown here is derived from an EMBL/GenBank/DDBJ whole genome shotgun (WGS) entry which is preliminary data.</text>
</comment>
<dbReference type="InterPro" id="IPR018076">
    <property type="entry name" value="T2SS_GspF_dom"/>
</dbReference>
<evidence type="ECO:0000256" key="1">
    <source>
        <dbReference type="ARBA" id="ARBA00004651"/>
    </source>
</evidence>
<sequence length="284" mass="30395">MGALVGLGFGLGCLLIWSAFRWPRRARTTPASAGRTRALLAEAGMREVSPSSLHALCLCAGLLGAIVVLGLTRTPSIALVLGVLAGVLPRAVVAGRARRRQRELAEVWPEAVDDLASAVRAGMSLPDALAALAVRGPEPLRAPFAAFALDYQVSGRFGDCLDRLKDRLADPVGDRVVEGLRIAREVGGGELGRLLRNLSAFLRDDLRTRSELEARQAWAVNGARVAVAAPWVVLLVMSTQRTVIERYQSAAGTVVLVLGAGLCVVAYRLMIRLGRLPAERRILR</sequence>
<feature type="transmembrane region" description="Helical" evidence="6">
    <location>
        <begin position="53"/>
        <end position="71"/>
    </location>
</feature>
<dbReference type="PANTHER" id="PTHR35007">
    <property type="entry name" value="INTEGRAL MEMBRANE PROTEIN-RELATED"/>
    <property type="match status" value="1"/>
</dbReference>
<comment type="subcellular location">
    <subcellularLocation>
        <location evidence="1">Cell membrane</location>
        <topology evidence="1">Multi-pass membrane protein</topology>
    </subcellularLocation>
</comment>
<evidence type="ECO:0000256" key="5">
    <source>
        <dbReference type="ARBA" id="ARBA00023136"/>
    </source>
</evidence>
<reference evidence="8" key="1">
    <citation type="submission" date="2021-01" db="EMBL/GenBank/DDBJ databases">
        <title>Novel species in genus Nocardioides.</title>
        <authorList>
            <person name="Zhang G."/>
        </authorList>
    </citation>
    <scope>NUCLEOTIDE SEQUENCE</scope>
    <source>
        <strain evidence="8">Zg-536</strain>
    </source>
</reference>
<organism evidence="8 9">
    <name type="scientific">Nocardioides faecalis</name>
    <dbReference type="NCBI Taxonomy" id="2803858"/>
    <lineage>
        <taxon>Bacteria</taxon>
        <taxon>Bacillati</taxon>
        <taxon>Actinomycetota</taxon>
        <taxon>Actinomycetes</taxon>
        <taxon>Propionibacteriales</taxon>
        <taxon>Nocardioidaceae</taxon>
        <taxon>Nocardioides</taxon>
    </lineage>
</organism>
<keyword evidence="9" id="KW-1185">Reference proteome</keyword>
<evidence type="ECO:0000256" key="6">
    <source>
        <dbReference type="SAM" id="Phobius"/>
    </source>
</evidence>
<keyword evidence="4 6" id="KW-1133">Transmembrane helix</keyword>
<dbReference type="AlphaFoldDB" id="A0A938YB98"/>
<feature type="transmembrane region" description="Helical" evidence="6">
    <location>
        <begin position="249"/>
        <end position="271"/>
    </location>
</feature>
<proteinExistence type="predicted"/>
<gene>
    <name evidence="8" type="ORF">JK386_13160</name>
</gene>
<feature type="transmembrane region" description="Helical" evidence="6">
    <location>
        <begin position="6"/>
        <end position="22"/>
    </location>
</feature>
<feature type="domain" description="Type II secretion system protein GspF" evidence="7">
    <location>
        <begin position="112"/>
        <end position="237"/>
    </location>
</feature>
<dbReference type="Pfam" id="PF00482">
    <property type="entry name" value="T2SSF"/>
    <property type="match status" value="1"/>
</dbReference>
<feature type="transmembrane region" description="Helical" evidence="6">
    <location>
        <begin position="217"/>
        <end position="237"/>
    </location>
</feature>
<evidence type="ECO:0000256" key="3">
    <source>
        <dbReference type="ARBA" id="ARBA00022692"/>
    </source>
</evidence>
<dbReference type="GO" id="GO:0005886">
    <property type="term" value="C:plasma membrane"/>
    <property type="evidence" value="ECO:0007669"/>
    <property type="project" value="UniProtKB-SubCell"/>
</dbReference>
<keyword evidence="5 6" id="KW-0472">Membrane</keyword>
<evidence type="ECO:0000259" key="7">
    <source>
        <dbReference type="Pfam" id="PF00482"/>
    </source>
</evidence>
<evidence type="ECO:0000256" key="4">
    <source>
        <dbReference type="ARBA" id="ARBA00022989"/>
    </source>
</evidence>
<dbReference type="Proteomes" id="UP000663791">
    <property type="component" value="Unassembled WGS sequence"/>
</dbReference>
<protein>
    <submittedName>
        <fullName evidence="8">Type II secretion system F family protein</fullName>
    </submittedName>
</protein>
<name>A0A938YB98_9ACTN</name>
<dbReference type="PANTHER" id="PTHR35007:SF2">
    <property type="entry name" value="PILUS ASSEMBLE PROTEIN"/>
    <property type="match status" value="1"/>
</dbReference>